<dbReference type="Proteomes" id="UP000629603">
    <property type="component" value="Segment"/>
</dbReference>
<dbReference type="EMBL" id="MN988521">
    <property type="protein sequence ID" value="QIG71299.1"/>
    <property type="molecule type" value="Genomic_DNA"/>
</dbReference>
<name>A0A7S5RET7_9CAUD</name>
<keyword evidence="2" id="KW-1185">Reference proteome</keyword>
<evidence type="ECO:0000313" key="1">
    <source>
        <dbReference type="EMBL" id="QIG71299.1"/>
    </source>
</evidence>
<proteinExistence type="predicted"/>
<organism evidence="1 2">
    <name type="scientific">Rhizobium phage RHph_TM30</name>
    <dbReference type="NCBI Taxonomy" id="2509764"/>
    <lineage>
        <taxon>Viruses</taxon>
        <taxon>Duplodnaviria</taxon>
        <taxon>Heunggongvirae</taxon>
        <taxon>Uroviricota</taxon>
        <taxon>Caudoviricetes</taxon>
        <taxon>Kleczkowskaviridae</taxon>
        <taxon>Cuauhnahuacvirus</taxon>
        <taxon>Cuauhnahuacvirus TM30</taxon>
    </lineage>
</organism>
<accession>A0A7S5RET7</accession>
<protein>
    <submittedName>
        <fullName evidence="1">Uncharacterized protein</fullName>
    </submittedName>
</protein>
<reference evidence="1 2" key="1">
    <citation type="submission" date="2020-01" db="EMBL/GenBank/DDBJ databases">
        <title>Patterns of diversity and host range of bacteriophage communities associated with bean-nodulatin bacteria.</title>
        <authorList>
            <person name="Vann Cauwenberghe J."/>
            <person name="Santamaria R.I."/>
            <person name="Bustos P."/>
            <person name="Juarez S."/>
            <person name="Gonzalez V."/>
        </authorList>
    </citation>
    <scope>NUCLEOTIDE SEQUENCE [LARGE SCALE GENOMIC DNA]</scope>
</reference>
<gene>
    <name evidence="1" type="ORF">EVB93_192</name>
</gene>
<evidence type="ECO:0000313" key="2">
    <source>
        <dbReference type="Proteomes" id="UP000629603"/>
    </source>
</evidence>
<sequence length="93" mass="10891">MHRNVEEIVRSSFDGSKCPVFLERHMRVSPDGQRLARIIMNKFDIFDTNEVSYNLVEYYNPEGGEESFLIHIKDDKDVYFDIQVPSKAISSYI</sequence>